<dbReference type="Pfam" id="PF05991">
    <property type="entry name" value="NYN_YacP"/>
    <property type="match status" value="1"/>
</dbReference>
<dbReference type="EMBL" id="BARV01041247">
    <property type="protein sequence ID" value="GAI48948.1"/>
    <property type="molecule type" value="Genomic_DNA"/>
</dbReference>
<proteinExistence type="predicted"/>
<organism evidence="1">
    <name type="scientific">marine sediment metagenome</name>
    <dbReference type="NCBI Taxonomy" id="412755"/>
    <lineage>
        <taxon>unclassified sequences</taxon>
        <taxon>metagenomes</taxon>
        <taxon>ecological metagenomes</taxon>
    </lineage>
</organism>
<accession>X1NZA7</accession>
<evidence type="ECO:0000313" key="1">
    <source>
        <dbReference type="EMBL" id="GAI48948.1"/>
    </source>
</evidence>
<reference evidence="1" key="1">
    <citation type="journal article" date="2014" name="Front. Microbiol.">
        <title>High frequency of phylogenetically diverse reductive dehalogenase-homologous genes in deep subseafloor sedimentary metagenomes.</title>
        <authorList>
            <person name="Kawai M."/>
            <person name="Futagami T."/>
            <person name="Toyoda A."/>
            <person name="Takaki Y."/>
            <person name="Nishi S."/>
            <person name="Hori S."/>
            <person name="Arai W."/>
            <person name="Tsubouchi T."/>
            <person name="Morono Y."/>
            <person name="Uchiyama I."/>
            <person name="Ito T."/>
            <person name="Fujiyama A."/>
            <person name="Inagaki F."/>
            <person name="Takami H."/>
        </authorList>
    </citation>
    <scope>NUCLEOTIDE SEQUENCE</scope>
    <source>
        <strain evidence="1">Expedition CK06-06</strain>
    </source>
</reference>
<dbReference type="AlphaFoldDB" id="X1NZA7"/>
<sequence>MVIIDGHNLLHSIREVDEGSESISDVQLCRIVGRYLKLIGEKGEIIFDGTGPRDKSEFDNISNLEVLFAGQGTDADTVIEDKIRANTAPKRLTIVSSDRRLRKAAQTRKATVGKSQVFWNNLQ</sequence>
<name>X1NZA7_9ZZZZ</name>
<protein>
    <recommendedName>
        <fullName evidence="2">NYN domain-containing protein</fullName>
    </recommendedName>
</protein>
<gene>
    <name evidence="1" type="ORF">S06H3_62516</name>
</gene>
<dbReference type="InterPro" id="IPR010298">
    <property type="entry name" value="YacP-like"/>
</dbReference>
<feature type="non-terminal residue" evidence="1">
    <location>
        <position position="123"/>
    </location>
</feature>
<evidence type="ECO:0008006" key="2">
    <source>
        <dbReference type="Google" id="ProtNLM"/>
    </source>
</evidence>
<comment type="caution">
    <text evidence="1">The sequence shown here is derived from an EMBL/GenBank/DDBJ whole genome shotgun (WGS) entry which is preliminary data.</text>
</comment>